<name>A0A0D7B0R4_9AGAR</name>
<dbReference type="STRING" id="1314674.A0A0D7B0R4"/>
<organism evidence="2 3">
    <name type="scientific">Cylindrobasidium torrendii FP15055 ss-10</name>
    <dbReference type="NCBI Taxonomy" id="1314674"/>
    <lineage>
        <taxon>Eukaryota</taxon>
        <taxon>Fungi</taxon>
        <taxon>Dikarya</taxon>
        <taxon>Basidiomycota</taxon>
        <taxon>Agaricomycotina</taxon>
        <taxon>Agaricomycetes</taxon>
        <taxon>Agaricomycetidae</taxon>
        <taxon>Agaricales</taxon>
        <taxon>Marasmiineae</taxon>
        <taxon>Physalacriaceae</taxon>
        <taxon>Cylindrobasidium</taxon>
    </lineage>
</organism>
<accession>A0A0D7B0R4</accession>
<evidence type="ECO:0000256" key="1">
    <source>
        <dbReference type="SAM" id="SignalP"/>
    </source>
</evidence>
<dbReference type="AlphaFoldDB" id="A0A0D7B0R4"/>
<gene>
    <name evidence="2" type="ORF">CYLTODRAFT_457813</name>
</gene>
<evidence type="ECO:0000313" key="3">
    <source>
        <dbReference type="Proteomes" id="UP000054007"/>
    </source>
</evidence>
<dbReference type="EMBL" id="KN880673">
    <property type="protein sequence ID" value="KIY63790.1"/>
    <property type="molecule type" value="Genomic_DNA"/>
</dbReference>
<keyword evidence="1" id="KW-0732">Signal</keyword>
<dbReference type="OrthoDB" id="4781at2759"/>
<feature type="signal peptide" evidence="1">
    <location>
        <begin position="1"/>
        <end position="29"/>
    </location>
</feature>
<proteinExistence type="predicted"/>
<feature type="chain" id="PRO_5002316527" description="Glycoside hydrolase family 16 protein" evidence="1">
    <location>
        <begin position="30"/>
        <end position="111"/>
    </location>
</feature>
<protein>
    <recommendedName>
        <fullName evidence="4">Glycoside hydrolase family 16 protein</fullName>
    </recommendedName>
</protein>
<evidence type="ECO:0000313" key="2">
    <source>
        <dbReference type="EMBL" id="KIY63790.1"/>
    </source>
</evidence>
<dbReference type="Proteomes" id="UP000054007">
    <property type="component" value="Unassembled WGS sequence"/>
</dbReference>
<keyword evidence="3" id="KW-1185">Reference proteome</keyword>
<evidence type="ECO:0008006" key="4">
    <source>
        <dbReference type="Google" id="ProtNLM"/>
    </source>
</evidence>
<reference evidence="2 3" key="1">
    <citation type="journal article" date="2015" name="Fungal Genet. Biol.">
        <title>Evolution of novel wood decay mechanisms in Agaricales revealed by the genome sequences of Fistulina hepatica and Cylindrobasidium torrendii.</title>
        <authorList>
            <person name="Floudas D."/>
            <person name="Held B.W."/>
            <person name="Riley R."/>
            <person name="Nagy L.G."/>
            <person name="Koehler G."/>
            <person name="Ransdell A.S."/>
            <person name="Younus H."/>
            <person name="Chow J."/>
            <person name="Chiniquy J."/>
            <person name="Lipzen A."/>
            <person name="Tritt A."/>
            <person name="Sun H."/>
            <person name="Haridas S."/>
            <person name="LaButti K."/>
            <person name="Ohm R.A."/>
            <person name="Kues U."/>
            <person name="Blanchette R.A."/>
            <person name="Grigoriev I.V."/>
            <person name="Minto R.E."/>
            <person name="Hibbett D.S."/>
        </authorList>
    </citation>
    <scope>NUCLEOTIDE SEQUENCE [LARGE SCALE GENOMIC DNA]</scope>
    <source>
        <strain evidence="2 3">FP15055 ss-10</strain>
    </source>
</reference>
<sequence length="111" mass="12005">MLRSFLSISGLALAITLISMLASTTTVQASCTPFRTDFKTLDGFHHIGHDNQYALTGNGLELYIERPSGRVKSKDGVNDKLATGSTVNSTFSFSFPRVDALLATFPATNLF</sequence>